<protein>
    <submittedName>
        <fullName evidence="2">DUF1883 domain-containing protein</fullName>
    </submittedName>
</protein>
<dbReference type="GO" id="GO:0007165">
    <property type="term" value="P:signal transduction"/>
    <property type="evidence" value="ECO:0007669"/>
    <property type="project" value="InterPro"/>
</dbReference>
<dbReference type="SUPFAM" id="SSF141099">
    <property type="entry name" value="Atu1913-like"/>
    <property type="match status" value="1"/>
</dbReference>
<dbReference type="Pfam" id="PF13676">
    <property type="entry name" value="TIR_2"/>
    <property type="match status" value="1"/>
</dbReference>
<accession>A0AB39N8V4</accession>
<sequence>MDYVVHDLGRQAKGATAVIELSGSAANVRLMDSSNYQKYKAGRNPRFAGGLAKHCPVRLAIPRSGHWYVTVDMLGLRGRVRSSASVEPPPLPVLRPSNAGSLTQIRHEPPPYSIGRAEPVRDVFISHASEDKEAVARPLAQYLQEAGITVWLDVLELRIGDSLRRKIDHGLASSRFGIVILSRPFFEKGWPQYELDGLVTRYVTGQQNLLPIWHNITKDEVMAQSPSLADKLARSTAQYTVEEIASEIADVIRDGDAQRDVG</sequence>
<dbReference type="AlphaFoldDB" id="A0AB39N8V4"/>
<dbReference type="EMBL" id="CP163432">
    <property type="protein sequence ID" value="XDQ13833.1"/>
    <property type="molecule type" value="Genomic_DNA"/>
</dbReference>
<dbReference type="RefSeq" id="WP_369273840.1">
    <property type="nucleotide sequence ID" value="NZ_CP163432.1"/>
</dbReference>
<proteinExistence type="predicted"/>
<dbReference type="Pfam" id="PF08980">
    <property type="entry name" value="DUF1883"/>
    <property type="match status" value="1"/>
</dbReference>
<dbReference type="InterPro" id="IPR015073">
    <property type="entry name" value="DUF1883"/>
</dbReference>
<dbReference type="SMART" id="SM00255">
    <property type="entry name" value="TIR"/>
    <property type="match status" value="1"/>
</dbReference>
<dbReference type="Gene3D" id="4.10.1210.10">
    <property type="entry name" value="Atu1913-like"/>
    <property type="match status" value="1"/>
</dbReference>
<dbReference type="InterPro" id="IPR000157">
    <property type="entry name" value="TIR_dom"/>
</dbReference>
<dbReference type="Gene3D" id="3.40.50.10140">
    <property type="entry name" value="Toll/interleukin-1 receptor homology (TIR) domain"/>
    <property type="match status" value="1"/>
</dbReference>
<gene>
    <name evidence="2" type="ORF">AB5J55_31425</name>
</gene>
<dbReference type="InterPro" id="IPR035897">
    <property type="entry name" value="Toll_tir_struct_dom_sf"/>
</dbReference>
<dbReference type="SUPFAM" id="SSF52200">
    <property type="entry name" value="Toll/Interleukin receptor TIR domain"/>
    <property type="match status" value="1"/>
</dbReference>
<dbReference type="PROSITE" id="PS50104">
    <property type="entry name" value="TIR"/>
    <property type="match status" value="1"/>
</dbReference>
<dbReference type="InterPro" id="IPR036488">
    <property type="entry name" value="DUF1883-like_sf"/>
</dbReference>
<reference evidence="2" key="1">
    <citation type="submission" date="2024-07" db="EMBL/GenBank/DDBJ databases">
        <authorList>
            <person name="Yu S.T."/>
        </authorList>
    </citation>
    <scope>NUCLEOTIDE SEQUENCE</scope>
    <source>
        <strain evidence="2">R11</strain>
    </source>
</reference>
<evidence type="ECO:0000313" key="2">
    <source>
        <dbReference type="EMBL" id="XDQ13833.1"/>
    </source>
</evidence>
<feature type="domain" description="TIR" evidence="1">
    <location>
        <begin position="119"/>
        <end position="252"/>
    </location>
</feature>
<evidence type="ECO:0000259" key="1">
    <source>
        <dbReference type="PROSITE" id="PS50104"/>
    </source>
</evidence>
<organism evidence="2">
    <name type="scientific">Streptomyces sp. R11</name>
    <dbReference type="NCBI Taxonomy" id="3238625"/>
    <lineage>
        <taxon>Bacteria</taxon>
        <taxon>Bacillati</taxon>
        <taxon>Actinomycetota</taxon>
        <taxon>Actinomycetes</taxon>
        <taxon>Kitasatosporales</taxon>
        <taxon>Streptomycetaceae</taxon>
        <taxon>Streptomyces</taxon>
    </lineage>
</organism>
<name>A0AB39N8V4_9ACTN</name>